<dbReference type="EMBL" id="RRCN01000001">
    <property type="protein sequence ID" value="RRJ67727.1"/>
    <property type="molecule type" value="Genomic_DNA"/>
</dbReference>
<proteinExistence type="inferred from homology"/>
<keyword evidence="4 7" id="KW-0812">Transmembrane</keyword>
<keyword evidence="3" id="KW-1003">Cell membrane</keyword>
<feature type="transmembrane region" description="Helical" evidence="7">
    <location>
        <begin position="125"/>
        <end position="145"/>
    </location>
</feature>
<feature type="transmembrane region" description="Helical" evidence="7">
    <location>
        <begin position="157"/>
        <end position="189"/>
    </location>
</feature>
<dbReference type="GO" id="GO:0015109">
    <property type="term" value="F:chromate transmembrane transporter activity"/>
    <property type="evidence" value="ECO:0007669"/>
    <property type="project" value="InterPro"/>
</dbReference>
<dbReference type="NCBIfam" id="TIGR00937">
    <property type="entry name" value="2A51"/>
    <property type="match status" value="1"/>
</dbReference>
<sequence length="413" mass="43457">MDTLEPAASPPSPQSVLRRAGEIFAVSAKLGFTSFGGPIAHLGYFHEEYVKKRKWLSEQKYAELVALCQLLPGPASSQVGMGIGLYRGGVLGALAAWAGFTLPSVLLLVLFALLLKGTELADSGWLHGLKLTAVAIVAQAVWSMGQKLAAGRSRATITVLAAACALLWSNGLTQVLIILISALIGIWLYRDLPGAPPSRADEEPSTAINLGRKWAFAALAAFFGLLVILTLSGWLWPVPGLQLFDGFYRAGSLVFGGGHVVLPLLESEVVPRGWIGQADFLAGYGAAQAVPGPLFTFASYLGAAIGGVFGAVLATVAIFLPAFLLVIGVLPFWSRLRGLPNIHRALQGVNAAVVGILLAALYDPIWTSSVRHSGDVVLVLALFALLVYWKLPPWIAVLAGAAGGVMLGWAYGS</sequence>
<evidence type="ECO:0000256" key="3">
    <source>
        <dbReference type="ARBA" id="ARBA00022475"/>
    </source>
</evidence>
<feature type="transmembrane region" description="Helical" evidence="7">
    <location>
        <begin position="300"/>
        <end position="333"/>
    </location>
</feature>
<feature type="transmembrane region" description="Helical" evidence="7">
    <location>
        <begin position="345"/>
        <end position="366"/>
    </location>
</feature>
<comment type="similarity">
    <text evidence="2">Belongs to the chromate ion transporter (CHR) (TC 2.A.51) family.</text>
</comment>
<gene>
    <name evidence="8" type="primary">chrA</name>
    <name evidence="8" type="ORF">EHV15_23235</name>
</gene>
<dbReference type="AlphaFoldDB" id="A0A3P3UBI9"/>
<protein>
    <submittedName>
        <fullName evidence="8">Chromate efflux transporter</fullName>
    </submittedName>
</protein>
<keyword evidence="5 7" id="KW-1133">Transmembrane helix</keyword>
<dbReference type="PANTHER" id="PTHR33567">
    <property type="entry name" value="CHROMATE ION TRANSPORTER (EUROFUNG)"/>
    <property type="match status" value="1"/>
</dbReference>
<dbReference type="Pfam" id="PF02417">
    <property type="entry name" value="Chromate_transp"/>
    <property type="match status" value="2"/>
</dbReference>
<accession>A0A3P3UBI9</accession>
<dbReference type="InterPro" id="IPR003370">
    <property type="entry name" value="Chromate_transpt"/>
</dbReference>
<keyword evidence="6 7" id="KW-0472">Membrane</keyword>
<name>A0A3P3UBI9_9BACL</name>
<evidence type="ECO:0000256" key="4">
    <source>
        <dbReference type="ARBA" id="ARBA00022692"/>
    </source>
</evidence>
<evidence type="ECO:0000256" key="5">
    <source>
        <dbReference type="ARBA" id="ARBA00022989"/>
    </source>
</evidence>
<comment type="subcellular location">
    <subcellularLocation>
        <location evidence="1">Cell membrane</location>
        <topology evidence="1">Multi-pass membrane protein</topology>
    </subcellularLocation>
</comment>
<comment type="caution">
    <text evidence="8">The sequence shown here is derived from an EMBL/GenBank/DDBJ whole genome shotgun (WGS) entry which is preliminary data.</text>
</comment>
<dbReference type="GO" id="GO:0005886">
    <property type="term" value="C:plasma membrane"/>
    <property type="evidence" value="ECO:0007669"/>
    <property type="project" value="UniProtKB-SubCell"/>
</dbReference>
<feature type="transmembrane region" description="Helical" evidence="7">
    <location>
        <begin position="214"/>
        <end position="235"/>
    </location>
</feature>
<reference evidence="8 9" key="1">
    <citation type="submission" date="2018-11" db="EMBL/GenBank/DDBJ databases">
        <title>Genome sequencing of Paenibacillus sp. KCOM 3021 (= ChDC PVNT-B20).</title>
        <authorList>
            <person name="Kook J.-K."/>
            <person name="Park S.-N."/>
            <person name="Lim Y.K."/>
        </authorList>
    </citation>
    <scope>NUCLEOTIDE SEQUENCE [LARGE SCALE GENOMIC DNA]</scope>
    <source>
        <strain evidence="8 9">KCOM 3021</strain>
    </source>
</reference>
<dbReference type="Proteomes" id="UP000267017">
    <property type="component" value="Unassembled WGS sequence"/>
</dbReference>
<feature type="transmembrane region" description="Helical" evidence="7">
    <location>
        <begin position="247"/>
        <end position="265"/>
    </location>
</feature>
<keyword evidence="9" id="KW-1185">Reference proteome</keyword>
<feature type="transmembrane region" description="Helical" evidence="7">
    <location>
        <begin position="372"/>
        <end position="389"/>
    </location>
</feature>
<dbReference type="InterPro" id="IPR014047">
    <property type="entry name" value="Chr_Tranpt_l_chain"/>
</dbReference>
<dbReference type="PIRSF" id="PIRSF004810">
    <property type="entry name" value="ChrA"/>
    <property type="match status" value="1"/>
</dbReference>
<organism evidence="8 9">
    <name type="scientific">Paenibacillus oralis</name>
    <dbReference type="NCBI Taxonomy" id="2490856"/>
    <lineage>
        <taxon>Bacteria</taxon>
        <taxon>Bacillati</taxon>
        <taxon>Bacillota</taxon>
        <taxon>Bacilli</taxon>
        <taxon>Bacillales</taxon>
        <taxon>Paenibacillaceae</taxon>
        <taxon>Paenibacillus</taxon>
    </lineage>
</organism>
<evidence type="ECO:0000256" key="1">
    <source>
        <dbReference type="ARBA" id="ARBA00004651"/>
    </source>
</evidence>
<evidence type="ECO:0000256" key="2">
    <source>
        <dbReference type="ARBA" id="ARBA00005262"/>
    </source>
</evidence>
<evidence type="ECO:0000313" key="9">
    <source>
        <dbReference type="Proteomes" id="UP000267017"/>
    </source>
</evidence>
<dbReference type="PANTHER" id="PTHR33567:SF3">
    <property type="entry name" value="CHROMATE ION TRANSPORTER (EUROFUNG)"/>
    <property type="match status" value="1"/>
</dbReference>
<evidence type="ECO:0000256" key="6">
    <source>
        <dbReference type="ARBA" id="ARBA00023136"/>
    </source>
</evidence>
<evidence type="ECO:0000256" key="7">
    <source>
        <dbReference type="SAM" id="Phobius"/>
    </source>
</evidence>
<feature type="transmembrane region" description="Helical" evidence="7">
    <location>
        <begin position="90"/>
        <end position="113"/>
    </location>
</feature>
<evidence type="ECO:0000313" key="8">
    <source>
        <dbReference type="EMBL" id="RRJ67727.1"/>
    </source>
</evidence>
<dbReference type="OrthoDB" id="9788907at2"/>